<evidence type="ECO:0000256" key="7">
    <source>
        <dbReference type="ARBA" id="ARBA00022801"/>
    </source>
</evidence>
<dbReference type="InterPro" id="IPR036990">
    <property type="entry name" value="M14A-like_propep"/>
</dbReference>
<dbReference type="PROSITE" id="PS00133">
    <property type="entry name" value="CARBOXYPEPT_ZN_2"/>
    <property type="match status" value="1"/>
</dbReference>
<dbReference type="FunFam" id="3.40.630.10:FF:000084">
    <property type="entry name" value="Carboxypeptidase B2"/>
    <property type="match status" value="1"/>
</dbReference>
<evidence type="ECO:0000256" key="8">
    <source>
        <dbReference type="ARBA" id="ARBA00022833"/>
    </source>
</evidence>
<dbReference type="GO" id="GO:0006508">
    <property type="term" value="P:proteolysis"/>
    <property type="evidence" value="ECO:0007669"/>
    <property type="project" value="UniProtKB-KW"/>
</dbReference>
<dbReference type="GO" id="GO:0004181">
    <property type="term" value="F:metallocarboxypeptidase activity"/>
    <property type="evidence" value="ECO:0007669"/>
    <property type="project" value="InterPro"/>
</dbReference>
<comment type="similarity">
    <text evidence="2 11">Belongs to the peptidase M14 family.</text>
</comment>
<proteinExistence type="inferred from homology"/>
<keyword evidence="5" id="KW-0479">Metal-binding</keyword>
<keyword evidence="4" id="KW-0645">Protease</keyword>
<dbReference type="GO" id="GO:0008270">
    <property type="term" value="F:zinc ion binding"/>
    <property type="evidence" value="ECO:0007669"/>
    <property type="project" value="InterPro"/>
</dbReference>
<evidence type="ECO:0000256" key="2">
    <source>
        <dbReference type="ARBA" id="ARBA00005988"/>
    </source>
</evidence>
<evidence type="ECO:0000256" key="3">
    <source>
        <dbReference type="ARBA" id="ARBA00022645"/>
    </source>
</evidence>
<keyword evidence="7" id="KW-0378">Hydrolase</keyword>
<feature type="signal peptide" evidence="12">
    <location>
        <begin position="1"/>
        <end position="16"/>
    </location>
</feature>
<dbReference type="InterPro" id="IPR057247">
    <property type="entry name" value="CARBOXYPEPT_ZN_2"/>
</dbReference>
<dbReference type="PANTHER" id="PTHR11705">
    <property type="entry name" value="PROTEASE FAMILY M14 CARBOXYPEPTIDASE A,B"/>
    <property type="match status" value="1"/>
</dbReference>
<keyword evidence="6 12" id="KW-0732">Signal</keyword>
<feature type="domain" description="Peptidase M14" evidence="13">
    <location>
        <begin position="112"/>
        <end position="266"/>
    </location>
</feature>
<evidence type="ECO:0000256" key="1">
    <source>
        <dbReference type="ARBA" id="ARBA00001947"/>
    </source>
</evidence>
<dbReference type="AlphaFoldDB" id="A0A671LVT0"/>
<dbReference type="Pfam" id="PF00246">
    <property type="entry name" value="Peptidase_M14"/>
    <property type="match status" value="1"/>
</dbReference>
<reference evidence="14" key="1">
    <citation type="submission" date="2025-08" db="UniProtKB">
        <authorList>
            <consortium name="Ensembl"/>
        </authorList>
    </citation>
    <scope>IDENTIFICATION</scope>
</reference>
<protein>
    <submittedName>
        <fullName evidence="14">Carboxypeptidase A4</fullName>
    </submittedName>
</protein>
<keyword evidence="9" id="KW-0482">Metalloprotease</keyword>
<dbReference type="Gene3D" id="3.30.70.340">
    <property type="entry name" value="Metallocarboxypeptidase-like"/>
    <property type="match status" value="1"/>
</dbReference>
<keyword evidence="8" id="KW-0862">Zinc</keyword>
<reference evidence="14" key="2">
    <citation type="submission" date="2025-09" db="UniProtKB">
        <authorList>
            <consortium name="Ensembl"/>
        </authorList>
    </citation>
    <scope>IDENTIFICATION</scope>
</reference>
<dbReference type="Proteomes" id="UP000472260">
    <property type="component" value="Unassembled WGS sequence"/>
</dbReference>
<dbReference type="PANTHER" id="PTHR11705:SF71">
    <property type="entry name" value="CARBOXYPEPTIDASE A2"/>
    <property type="match status" value="1"/>
</dbReference>
<dbReference type="Ensembl" id="ENSSANT00000024857.1">
    <property type="protein sequence ID" value="ENSSANP00000023341.1"/>
    <property type="gene ID" value="ENSSANG00000012016.1"/>
</dbReference>
<name>A0A671LVT0_9TELE</name>
<feature type="chain" id="PRO_5025475019" evidence="12">
    <location>
        <begin position="17"/>
        <end position="270"/>
    </location>
</feature>
<keyword evidence="10" id="KW-1015">Disulfide bond</keyword>
<evidence type="ECO:0000256" key="10">
    <source>
        <dbReference type="ARBA" id="ARBA00023157"/>
    </source>
</evidence>
<dbReference type="InterPro" id="IPR000834">
    <property type="entry name" value="Peptidase_M14"/>
</dbReference>
<keyword evidence="15" id="KW-1185">Reference proteome</keyword>
<comment type="cofactor">
    <cofactor evidence="1">
        <name>Zn(2+)</name>
        <dbReference type="ChEBI" id="CHEBI:29105"/>
    </cofactor>
</comment>
<keyword evidence="3" id="KW-0121">Carboxypeptidase</keyword>
<accession>A0A671LVT0</accession>
<evidence type="ECO:0000256" key="9">
    <source>
        <dbReference type="ARBA" id="ARBA00023049"/>
    </source>
</evidence>
<dbReference type="SMART" id="SM00631">
    <property type="entry name" value="Zn_pept"/>
    <property type="match status" value="1"/>
</dbReference>
<dbReference type="SUPFAM" id="SSF54897">
    <property type="entry name" value="Protease propeptides/inhibitors"/>
    <property type="match status" value="1"/>
</dbReference>
<evidence type="ECO:0000313" key="14">
    <source>
        <dbReference type="Ensembl" id="ENSSANP00000023341.1"/>
    </source>
</evidence>
<evidence type="ECO:0000256" key="6">
    <source>
        <dbReference type="ARBA" id="ARBA00022729"/>
    </source>
</evidence>
<organism evidence="14 15">
    <name type="scientific">Sinocyclocheilus anshuiensis</name>
    <dbReference type="NCBI Taxonomy" id="1608454"/>
    <lineage>
        <taxon>Eukaryota</taxon>
        <taxon>Metazoa</taxon>
        <taxon>Chordata</taxon>
        <taxon>Craniata</taxon>
        <taxon>Vertebrata</taxon>
        <taxon>Euteleostomi</taxon>
        <taxon>Actinopterygii</taxon>
        <taxon>Neopterygii</taxon>
        <taxon>Teleostei</taxon>
        <taxon>Ostariophysi</taxon>
        <taxon>Cypriniformes</taxon>
        <taxon>Cyprinidae</taxon>
        <taxon>Cyprininae</taxon>
        <taxon>Sinocyclocheilus</taxon>
    </lineage>
</organism>
<dbReference type="SUPFAM" id="SSF53187">
    <property type="entry name" value="Zn-dependent exopeptidases"/>
    <property type="match status" value="1"/>
</dbReference>
<dbReference type="Gene3D" id="3.40.630.10">
    <property type="entry name" value="Zn peptidases"/>
    <property type="match status" value="1"/>
</dbReference>
<evidence type="ECO:0000256" key="12">
    <source>
        <dbReference type="SAM" id="SignalP"/>
    </source>
</evidence>
<feature type="active site" description="Proton donor/acceptor" evidence="11">
    <location>
        <position position="232"/>
    </location>
</feature>
<sequence>MRLYLAVCALLAAVHCEELFNGDQVLRIHAESESHIHALKELEGDVESGLDFWTHGFSTEWPVDTMCRCLLILSKSFNFAAYHDLETVGTGMLVLAVCRYHRLVAIVGYTIYSNCRHVLPGPGASKDPCCDSYHGPYANSEVKVKNVVDLIMGLGNFKSSISMHSYSQLLMYPYGYTCTDVPDKSELLQSKNSPPSMTRYQVGSICKIIYQASGGSIDWTYNTGIRYSFAFELRDTGFYGFLLPANQIVPTFIEIAPQRRNIEPASIVLS</sequence>
<dbReference type="PROSITE" id="PS52035">
    <property type="entry name" value="PEPTIDASE_M14"/>
    <property type="match status" value="1"/>
</dbReference>
<evidence type="ECO:0000256" key="4">
    <source>
        <dbReference type="ARBA" id="ARBA00022670"/>
    </source>
</evidence>
<evidence type="ECO:0000256" key="11">
    <source>
        <dbReference type="PROSITE-ProRule" id="PRU01379"/>
    </source>
</evidence>
<dbReference type="GO" id="GO:0005615">
    <property type="term" value="C:extracellular space"/>
    <property type="evidence" value="ECO:0007669"/>
    <property type="project" value="TreeGrafter"/>
</dbReference>
<evidence type="ECO:0000313" key="15">
    <source>
        <dbReference type="Proteomes" id="UP000472260"/>
    </source>
</evidence>
<evidence type="ECO:0000256" key="5">
    <source>
        <dbReference type="ARBA" id="ARBA00022723"/>
    </source>
</evidence>
<evidence type="ECO:0000259" key="13">
    <source>
        <dbReference type="PROSITE" id="PS52035"/>
    </source>
</evidence>